<accession>A0A1Y0EHB2</accession>
<dbReference type="Gene3D" id="3.40.50.300">
    <property type="entry name" value="P-loop containing nucleotide triphosphate hydrolases"/>
    <property type="match status" value="1"/>
</dbReference>
<dbReference type="Proteomes" id="UP000195273">
    <property type="component" value="Chromosome"/>
</dbReference>
<evidence type="ECO:0000313" key="1">
    <source>
        <dbReference type="EMBL" id="ARU02771.1"/>
    </source>
</evidence>
<protein>
    <submittedName>
        <fullName evidence="1">Nodulation protein NodH</fullName>
    </submittedName>
</protein>
<dbReference type="STRING" id="1122181.GCA_000382265_00968"/>
<evidence type="ECO:0000313" key="2">
    <source>
        <dbReference type="Proteomes" id="UP000195273"/>
    </source>
</evidence>
<reference evidence="1 2" key="1">
    <citation type="submission" date="2017-05" db="EMBL/GenBank/DDBJ databases">
        <title>Genome Sequence of Loktanella vestfoldensis Strain SMR4r Isolated from a Culture of the Diatom Skeletonema marinoi.</title>
        <authorList>
            <person name="Topel M."/>
            <person name="Pinder M.I.M."/>
            <person name="Johansson O.N."/>
            <person name="Kourtchenko O."/>
            <person name="Godhe A."/>
            <person name="Clarke A.K."/>
        </authorList>
    </citation>
    <scope>NUCLEOTIDE SEQUENCE [LARGE SCALE GENOMIC DNA]</scope>
    <source>
        <strain evidence="1 2">SMR4r</strain>
    </source>
</reference>
<dbReference type="RefSeq" id="WP_087211326.1">
    <property type="nucleotide sequence ID" value="NZ_CP021431.1"/>
</dbReference>
<dbReference type="KEGG" id="lvs:LOKVESSMR4R_03502"/>
<dbReference type="AlphaFoldDB" id="A0A1Y0EHB2"/>
<dbReference type="InterPro" id="IPR027417">
    <property type="entry name" value="P-loop_NTPase"/>
</dbReference>
<keyword evidence="2" id="KW-1185">Reference proteome</keyword>
<dbReference type="SUPFAM" id="SSF52540">
    <property type="entry name" value="P-loop containing nucleoside triphosphate hydrolases"/>
    <property type="match status" value="1"/>
</dbReference>
<proteinExistence type="predicted"/>
<organism evidence="1 2">
    <name type="scientific">Yoonia vestfoldensis</name>
    <dbReference type="NCBI Taxonomy" id="245188"/>
    <lineage>
        <taxon>Bacteria</taxon>
        <taxon>Pseudomonadati</taxon>
        <taxon>Pseudomonadota</taxon>
        <taxon>Alphaproteobacteria</taxon>
        <taxon>Rhodobacterales</taxon>
        <taxon>Paracoccaceae</taxon>
        <taxon>Yoonia</taxon>
    </lineage>
</organism>
<dbReference type="OrthoDB" id="7802556at2"/>
<gene>
    <name evidence="1" type="ORF">LOKVESSMR4R_03502</name>
</gene>
<dbReference type="EMBL" id="CP021431">
    <property type="protein sequence ID" value="ARU02771.1"/>
    <property type="molecule type" value="Genomic_DNA"/>
</dbReference>
<name>A0A1Y0EHB2_9RHOB</name>
<sequence>MTGFDYFIILADMRTGSNFLESNLNALDGLSCLGEAFNPGFIGYPQQETLLGISLAQREADPRGLLDAIKAADGVCGFRFFHNHDPRVLDICLADPRCAKIVLTRNPLDTYVGLKIAQATGQWKLTNATHARTQRVTFDGDEFAHHLRAMQDFQMLLLHRLQTSGQTAFFVGYDDLHDIAVLNGLAAFLGSPARLTHLDRKLKKQNPAPLAEKISNMTEMETALGGMDPFGLGRSPNFEPRKGPAIPTYLAAARTGLLYMPLRSGPQDAVAAWLTALDNAPPITDFSQKSLRQWQNDHAAFRRFTVLRHPVARAHAAFCDHILTTGQGHYPRLRATLRKVHQLPIPEDGPDLDHPGDYDQAAHRKGFLAFLHFLSINLAGQTSVRVDTAWASQLTLLQGMAPVALPDVILREEAMQRDLPLLAAQLGREDAPLPRQIAHRHADWLMAVYDPVIEAAARIAYARDYDSFGFTDWR</sequence>